<evidence type="ECO:0000256" key="6">
    <source>
        <dbReference type="SAM" id="Phobius"/>
    </source>
</evidence>
<name>A0A1Y6FX69_9GAMM</name>
<dbReference type="PANTHER" id="PTHR21716">
    <property type="entry name" value="TRANSMEMBRANE PROTEIN"/>
    <property type="match status" value="1"/>
</dbReference>
<evidence type="ECO:0000313" key="8">
    <source>
        <dbReference type="Proteomes" id="UP000194450"/>
    </source>
</evidence>
<organism evidence="7 8">
    <name type="scientific">Pseudidiomarina planktonica</name>
    <dbReference type="NCBI Taxonomy" id="1323738"/>
    <lineage>
        <taxon>Bacteria</taxon>
        <taxon>Pseudomonadati</taxon>
        <taxon>Pseudomonadota</taxon>
        <taxon>Gammaproteobacteria</taxon>
        <taxon>Alteromonadales</taxon>
        <taxon>Idiomarinaceae</taxon>
        <taxon>Pseudidiomarina</taxon>
    </lineage>
</organism>
<dbReference type="EMBL" id="FXWH01000003">
    <property type="protein sequence ID" value="SMQ80393.1"/>
    <property type="molecule type" value="Genomic_DNA"/>
</dbReference>
<evidence type="ECO:0000256" key="3">
    <source>
        <dbReference type="ARBA" id="ARBA00022692"/>
    </source>
</evidence>
<feature type="transmembrane region" description="Helical" evidence="6">
    <location>
        <begin position="214"/>
        <end position="231"/>
    </location>
</feature>
<evidence type="ECO:0000256" key="1">
    <source>
        <dbReference type="ARBA" id="ARBA00004141"/>
    </source>
</evidence>
<dbReference type="InterPro" id="IPR002549">
    <property type="entry name" value="AI-2E-like"/>
</dbReference>
<keyword evidence="8" id="KW-1185">Reference proteome</keyword>
<dbReference type="Proteomes" id="UP000194450">
    <property type="component" value="Unassembled WGS sequence"/>
</dbReference>
<feature type="transmembrane region" description="Helical" evidence="6">
    <location>
        <begin position="9"/>
        <end position="26"/>
    </location>
</feature>
<dbReference type="PANTHER" id="PTHR21716:SF4">
    <property type="entry name" value="TRANSMEMBRANE PROTEIN 245"/>
    <property type="match status" value="1"/>
</dbReference>
<keyword evidence="4 6" id="KW-1133">Transmembrane helix</keyword>
<feature type="transmembrane region" description="Helical" evidence="6">
    <location>
        <begin position="62"/>
        <end position="85"/>
    </location>
</feature>
<reference evidence="8" key="1">
    <citation type="submission" date="2017-04" db="EMBL/GenBank/DDBJ databases">
        <authorList>
            <person name="Varghese N."/>
            <person name="Submissions S."/>
        </authorList>
    </citation>
    <scope>NUCLEOTIDE SEQUENCE [LARGE SCALE GENOMIC DNA]</scope>
</reference>
<proteinExistence type="inferred from homology"/>
<gene>
    <name evidence="7" type="ORF">SAMN06297229_2155</name>
</gene>
<dbReference type="AlphaFoldDB" id="A0A1Y6FX69"/>
<comment type="subcellular location">
    <subcellularLocation>
        <location evidence="1">Membrane</location>
        <topology evidence="1">Multi-pass membrane protein</topology>
    </subcellularLocation>
</comment>
<feature type="transmembrane region" description="Helical" evidence="6">
    <location>
        <begin position="308"/>
        <end position="336"/>
    </location>
</feature>
<feature type="transmembrane region" description="Helical" evidence="6">
    <location>
        <begin position="237"/>
        <end position="259"/>
    </location>
</feature>
<evidence type="ECO:0000256" key="2">
    <source>
        <dbReference type="ARBA" id="ARBA00009773"/>
    </source>
</evidence>
<keyword evidence="5 6" id="KW-0472">Membrane</keyword>
<dbReference type="Pfam" id="PF01594">
    <property type="entry name" value="AI-2E_transport"/>
    <property type="match status" value="1"/>
</dbReference>
<feature type="transmembrane region" description="Helical" evidence="6">
    <location>
        <begin position="152"/>
        <end position="174"/>
    </location>
</feature>
<sequence>MMREQLERRAFMVLLIIVSILFLLILEPYWGAIFWACAIAVIFYPVQSWLTRKIGDKPNRVALITLLLCMIIVVIPVLLIASTFVNEGVQLYKAIDSGDIDPKQIITRMQEAFPTVISLLERMGIEVGDLRTRIYEGATQASKYLASETLSFGTGTASFFISLSLMLYLTFFLLRDGNRLIDLMVKALPLGDERERKLFSKFAEVTRATVKGNLVVAIVQGTLGGIIFWILDIPAPLLWGVVMSALSLIPAIGAALVWLPVAIYLYALGDWVEGTVLVAYGAIIIGLADNILRPLLVGRDTKLPDYIVLFSTIGGLALMGINGFVIGPLIAALFIVSWDIFMREFNADPDNRDSDNSGSN</sequence>
<evidence type="ECO:0000256" key="5">
    <source>
        <dbReference type="ARBA" id="ARBA00023136"/>
    </source>
</evidence>
<evidence type="ECO:0000256" key="4">
    <source>
        <dbReference type="ARBA" id="ARBA00022989"/>
    </source>
</evidence>
<feature type="transmembrane region" description="Helical" evidence="6">
    <location>
        <begin position="32"/>
        <end position="50"/>
    </location>
</feature>
<comment type="similarity">
    <text evidence="2">Belongs to the autoinducer-2 exporter (AI-2E) (TC 2.A.86) family.</text>
</comment>
<keyword evidence="3 6" id="KW-0812">Transmembrane</keyword>
<dbReference type="GO" id="GO:0016020">
    <property type="term" value="C:membrane"/>
    <property type="evidence" value="ECO:0007669"/>
    <property type="project" value="UniProtKB-SubCell"/>
</dbReference>
<dbReference type="RefSeq" id="WP_234996326.1">
    <property type="nucleotide sequence ID" value="NZ_FXWH01000003.1"/>
</dbReference>
<feature type="transmembrane region" description="Helical" evidence="6">
    <location>
        <begin position="271"/>
        <end position="288"/>
    </location>
</feature>
<protein>
    <submittedName>
        <fullName evidence="7">Predicted PurR-regulated permease PerM</fullName>
    </submittedName>
</protein>
<accession>A0A1Y6FX69</accession>
<evidence type="ECO:0000313" key="7">
    <source>
        <dbReference type="EMBL" id="SMQ80393.1"/>
    </source>
</evidence>